<gene>
    <name evidence="1" type="ORF">DAI13_13775</name>
    <name evidence="2" type="ORF">EGW16_03610</name>
    <name evidence="3" type="ORF">NCTC13379_01046</name>
</gene>
<reference evidence="3 5" key="2">
    <citation type="submission" date="2018-06" db="EMBL/GenBank/DDBJ databases">
        <authorList>
            <consortium name="Pathogen Informatics"/>
            <person name="Doyle S."/>
        </authorList>
    </citation>
    <scope>NUCLEOTIDE SEQUENCE [LARGE SCALE GENOMIC DNA]</scope>
    <source>
        <strain evidence="3 5">NCTC13379</strain>
    </source>
</reference>
<evidence type="ECO:0000313" key="6">
    <source>
        <dbReference type="Proteomes" id="UP000281488"/>
    </source>
</evidence>
<dbReference type="EMBL" id="PZZH01000001">
    <property type="protein sequence ID" value="PTN78773.1"/>
    <property type="molecule type" value="Genomic_DNA"/>
</dbReference>
<sequence length="99" mass="10869">MNRKIERMIIELEKECKAQNVELLLCATNFETGQGSTAFCGSVIGLAILLQKLVGDLKEQLSISESCDCPECVAEKAEDAANEKSMDELLTAFLRGELQ</sequence>
<reference evidence="2 6" key="3">
    <citation type="submission" date="2018-10" db="EMBL/GenBank/DDBJ databases">
        <title>Genotypes and phenotypes of Enterococci isolated from broiler chickens.</title>
        <authorList>
            <person name="Muhammad A.R."/>
            <person name="Diarra M.S."/>
        </authorList>
    </citation>
    <scope>NUCLEOTIDE SEQUENCE [LARGE SCALE GENOMIC DNA]</scope>
    <source>
        <strain evidence="2 6">LIT2 A36'</strain>
    </source>
</reference>
<dbReference type="RefSeq" id="WP_002385643.1">
    <property type="nucleotide sequence ID" value="NZ_BLPO01000017.1"/>
</dbReference>
<comment type="caution">
    <text evidence="1">The sequence shown here is derived from an EMBL/GenBank/DDBJ whole genome shotgun (WGS) entry which is preliminary data.</text>
</comment>
<dbReference type="Proteomes" id="UP000244140">
    <property type="component" value="Unassembled WGS sequence"/>
</dbReference>
<dbReference type="Proteomes" id="UP000281488">
    <property type="component" value="Unassembled WGS sequence"/>
</dbReference>
<evidence type="ECO:0000313" key="5">
    <source>
        <dbReference type="Proteomes" id="UP000254396"/>
    </source>
</evidence>
<reference evidence="1 4" key="1">
    <citation type="submission" date="2018-04" db="EMBL/GenBank/DDBJ databases">
        <authorList>
            <person name="Van Tyne D."/>
        </authorList>
    </citation>
    <scope>NUCLEOTIDE SEQUENCE [LARGE SCALE GENOMIC DNA]</scope>
    <source>
        <strain evidence="1 4">B2535</strain>
    </source>
</reference>
<evidence type="ECO:0000313" key="1">
    <source>
        <dbReference type="EMBL" id="PTN78773.1"/>
    </source>
</evidence>
<evidence type="ECO:0000313" key="3">
    <source>
        <dbReference type="EMBL" id="STP64233.1"/>
    </source>
</evidence>
<evidence type="ECO:0000313" key="4">
    <source>
        <dbReference type="Proteomes" id="UP000244140"/>
    </source>
</evidence>
<organism evidence="1 4">
    <name type="scientific">Enterococcus faecalis</name>
    <name type="common">Streptococcus faecalis</name>
    <dbReference type="NCBI Taxonomy" id="1351"/>
    <lineage>
        <taxon>Bacteria</taxon>
        <taxon>Bacillati</taxon>
        <taxon>Bacillota</taxon>
        <taxon>Bacilli</taxon>
        <taxon>Lactobacillales</taxon>
        <taxon>Enterococcaceae</taxon>
        <taxon>Enterococcus</taxon>
    </lineage>
</organism>
<protein>
    <submittedName>
        <fullName evidence="1">Uncharacterized protein</fullName>
    </submittedName>
</protein>
<name>A0A1J6XKT2_ENTFL</name>
<dbReference type="EMBL" id="UGIX01000001">
    <property type="protein sequence ID" value="STP64233.1"/>
    <property type="molecule type" value="Genomic_DNA"/>
</dbReference>
<proteinExistence type="predicted"/>
<accession>A0A1J6XKT2</accession>
<dbReference type="Proteomes" id="UP000254396">
    <property type="component" value="Unassembled WGS sequence"/>
</dbReference>
<dbReference type="EMBL" id="RKMZ01000001">
    <property type="protein sequence ID" value="ROX35440.1"/>
    <property type="molecule type" value="Genomic_DNA"/>
</dbReference>
<evidence type="ECO:0000313" key="2">
    <source>
        <dbReference type="EMBL" id="ROX35440.1"/>
    </source>
</evidence>
<dbReference type="AlphaFoldDB" id="A0A1J6XKT2"/>